<organism evidence="2 3">
    <name type="scientific">Cirrhinus mrigala</name>
    <name type="common">Mrigala</name>
    <dbReference type="NCBI Taxonomy" id="683832"/>
    <lineage>
        <taxon>Eukaryota</taxon>
        <taxon>Metazoa</taxon>
        <taxon>Chordata</taxon>
        <taxon>Craniata</taxon>
        <taxon>Vertebrata</taxon>
        <taxon>Euteleostomi</taxon>
        <taxon>Actinopterygii</taxon>
        <taxon>Neopterygii</taxon>
        <taxon>Teleostei</taxon>
        <taxon>Ostariophysi</taxon>
        <taxon>Cypriniformes</taxon>
        <taxon>Cyprinidae</taxon>
        <taxon>Labeoninae</taxon>
        <taxon>Labeonini</taxon>
        <taxon>Cirrhinus</taxon>
    </lineage>
</organism>
<evidence type="ECO:0000313" key="3">
    <source>
        <dbReference type="Proteomes" id="UP001529510"/>
    </source>
</evidence>
<reference evidence="2 3" key="1">
    <citation type="submission" date="2024-05" db="EMBL/GenBank/DDBJ databases">
        <title>Genome sequencing and assembly of Indian major carp, Cirrhinus mrigala (Hamilton, 1822).</title>
        <authorList>
            <person name="Mohindra V."/>
            <person name="Chowdhury L.M."/>
            <person name="Lal K."/>
            <person name="Jena J.K."/>
        </authorList>
    </citation>
    <scope>NUCLEOTIDE SEQUENCE [LARGE SCALE GENOMIC DNA]</scope>
    <source>
        <strain evidence="2">CM1030</strain>
        <tissue evidence="2">Blood</tissue>
    </source>
</reference>
<evidence type="ECO:0000256" key="1">
    <source>
        <dbReference type="SAM" id="Coils"/>
    </source>
</evidence>
<accession>A0ABD0MIU6</accession>
<gene>
    <name evidence="2" type="ORF">M9458_056236</name>
</gene>
<dbReference type="AlphaFoldDB" id="A0ABD0MIU6"/>
<proteinExistence type="predicted"/>
<keyword evidence="3" id="KW-1185">Reference proteome</keyword>
<dbReference type="Gene3D" id="3.30.70.1820">
    <property type="entry name" value="L1 transposable element, RRM domain"/>
    <property type="match status" value="1"/>
</dbReference>
<dbReference type="EMBL" id="JAMKFB020000704">
    <property type="protein sequence ID" value="KAL0148426.1"/>
    <property type="molecule type" value="Genomic_DNA"/>
</dbReference>
<keyword evidence="1" id="KW-0175">Coiled coil</keyword>
<protein>
    <recommendedName>
        <fullName evidence="4">L1 transposable element RRM domain-containing protein</fullName>
    </recommendedName>
</protein>
<name>A0ABD0MIU6_CIRMR</name>
<evidence type="ECO:0000313" key="2">
    <source>
        <dbReference type="EMBL" id="KAL0148426.1"/>
    </source>
</evidence>
<evidence type="ECO:0008006" key="4">
    <source>
        <dbReference type="Google" id="ProtNLM"/>
    </source>
</evidence>
<dbReference type="InterPro" id="IPR004244">
    <property type="entry name" value="Transposase_22"/>
</dbReference>
<dbReference type="PANTHER" id="PTHR11505">
    <property type="entry name" value="L1 TRANSPOSABLE ELEMENT-RELATED"/>
    <property type="match status" value="1"/>
</dbReference>
<comment type="caution">
    <text evidence="2">The sequence shown here is derived from an EMBL/GenBank/DDBJ whole genome shotgun (WGS) entry which is preliminary data.</text>
</comment>
<dbReference type="Proteomes" id="UP001529510">
    <property type="component" value="Unassembled WGS sequence"/>
</dbReference>
<sequence length="209" mass="23857">MDNMKTAIRIVKEGVSTWWDEIASLQTIVAELKTELASLKEKNDDLEGRMRRCNVRIAGIPEETGLSSIIAVSKLLKEVLSLEKDILIDRSHRSLTPKKPNGKPWVIIAKLHYYQDCVEVLCQAREQGPLRYKGEPIAIFPDYTASVARVRATFNDVRNLLRGKHDVRYGIMFPARFQISYKGDSKEFLDPEKAMAYVKSMIQNEETAK</sequence>
<feature type="coiled-coil region" evidence="1">
    <location>
        <begin position="22"/>
        <end position="56"/>
    </location>
</feature>